<accession>A0A9E7N7A2</accession>
<organism evidence="1 2">
    <name type="scientific">Brevundimonas phage vB_BgoS-Bajun</name>
    <dbReference type="NCBI Taxonomy" id="2948594"/>
    <lineage>
        <taxon>Viruses</taxon>
        <taxon>Duplodnaviria</taxon>
        <taxon>Heunggongvirae</taxon>
        <taxon>Uroviricota</taxon>
        <taxon>Caudoviricetes</taxon>
        <taxon>Dolichocephalovirinae</taxon>
    </lineage>
</organism>
<reference evidence="1" key="1">
    <citation type="submission" date="2022-05" db="EMBL/GenBank/DDBJ databases">
        <authorList>
            <person name="Friedrich I."/>
            <person name="Poehlein A."/>
            <person name="Schneider D."/>
            <person name="Hertel R."/>
            <person name="Daniel R."/>
        </authorList>
    </citation>
    <scope>NUCLEOTIDE SEQUENCE</scope>
</reference>
<gene>
    <name evidence="1" type="ORF">BAJUN_01420</name>
</gene>
<evidence type="ECO:0000313" key="1">
    <source>
        <dbReference type="EMBL" id="UTC29772.1"/>
    </source>
</evidence>
<dbReference type="Proteomes" id="UP001057427">
    <property type="component" value="Segment"/>
</dbReference>
<proteinExistence type="predicted"/>
<evidence type="ECO:0000313" key="2">
    <source>
        <dbReference type="Proteomes" id="UP001057427"/>
    </source>
</evidence>
<dbReference type="EMBL" id="ON529858">
    <property type="protein sequence ID" value="UTC29772.1"/>
    <property type="molecule type" value="Genomic_DNA"/>
</dbReference>
<protein>
    <submittedName>
        <fullName evidence="1">Uncharacterized protein</fullName>
    </submittedName>
</protein>
<keyword evidence="2" id="KW-1185">Reference proteome</keyword>
<name>A0A9E7N7A2_9CAUD</name>
<sequence>MSDDPHRDDVRRLANLLFCRVAAKRISEGCALRSLEGYVTAPAFALKDRRALIEDAYAVHHLPSPYEVPA</sequence>